<dbReference type="OrthoDB" id="47007at2759"/>
<dbReference type="Proteomes" id="UP000828251">
    <property type="component" value="Unassembled WGS sequence"/>
</dbReference>
<organism evidence="3 4">
    <name type="scientific">Gossypium stocksii</name>
    <dbReference type="NCBI Taxonomy" id="47602"/>
    <lineage>
        <taxon>Eukaryota</taxon>
        <taxon>Viridiplantae</taxon>
        <taxon>Streptophyta</taxon>
        <taxon>Embryophyta</taxon>
        <taxon>Tracheophyta</taxon>
        <taxon>Spermatophyta</taxon>
        <taxon>Magnoliopsida</taxon>
        <taxon>eudicotyledons</taxon>
        <taxon>Gunneridae</taxon>
        <taxon>Pentapetalae</taxon>
        <taxon>rosids</taxon>
        <taxon>malvids</taxon>
        <taxon>Malvales</taxon>
        <taxon>Malvaceae</taxon>
        <taxon>Malvoideae</taxon>
        <taxon>Gossypium</taxon>
    </lineage>
</organism>
<protein>
    <submittedName>
        <fullName evidence="3">Uncharacterized protein</fullName>
    </submittedName>
</protein>
<sequence>MAILADLGFDKNCKQVVDDIVKVYNQIDILACFEAHEGREFHYKHNISECILDYTATKGAVVAFTKGLSLQLVNKGVRVNGVTPGSIWTPLIPVSFEKEETA</sequence>
<keyword evidence="4" id="KW-1185">Reference proteome</keyword>
<proteinExistence type="inferred from homology"/>
<name>A0A9D3VJY4_9ROSI</name>
<dbReference type="InterPro" id="IPR002347">
    <property type="entry name" value="SDR_fam"/>
</dbReference>
<evidence type="ECO:0000313" key="4">
    <source>
        <dbReference type="Proteomes" id="UP000828251"/>
    </source>
</evidence>
<keyword evidence="2" id="KW-0560">Oxidoreductase</keyword>
<dbReference type="Gene3D" id="3.40.50.720">
    <property type="entry name" value="NAD(P)-binding Rossmann-like Domain"/>
    <property type="match status" value="1"/>
</dbReference>
<dbReference type="PANTHER" id="PTHR48107:SF16">
    <property type="entry name" value="NADPH-DEPENDENT ALDEHYDE REDUCTASE 1, CHLOROPLASTIC"/>
    <property type="match status" value="1"/>
</dbReference>
<evidence type="ECO:0000256" key="2">
    <source>
        <dbReference type="ARBA" id="ARBA00023002"/>
    </source>
</evidence>
<comment type="similarity">
    <text evidence="1">Belongs to the short-chain dehydrogenases/reductases (SDR) family.</text>
</comment>
<dbReference type="EMBL" id="JAIQCV010000007">
    <property type="protein sequence ID" value="KAH1083622.1"/>
    <property type="molecule type" value="Genomic_DNA"/>
</dbReference>
<dbReference type="GO" id="GO:0016614">
    <property type="term" value="F:oxidoreductase activity, acting on CH-OH group of donors"/>
    <property type="evidence" value="ECO:0007669"/>
    <property type="project" value="UniProtKB-ARBA"/>
</dbReference>
<accession>A0A9D3VJY4</accession>
<dbReference type="PANTHER" id="PTHR48107">
    <property type="entry name" value="NADPH-DEPENDENT ALDEHYDE REDUCTASE-LIKE PROTEIN, CHLOROPLASTIC-RELATED"/>
    <property type="match status" value="1"/>
</dbReference>
<evidence type="ECO:0000313" key="3">
    <source>
        <dbReference type="EMBL" id="KAH1083622.1"/>
    </source>
</evidence>
<dbReference type="PRINTS" id="PR00081">
    <property type="entry name" value="GDHRDH"/>
</dbReference>
<comment type="caution">
    <text evidence="3">The sequence shown here is derived from an EMBL/GenBank/DDBJ whole genome shotgun (WGS) entry which is preliminary data.</text>
</comment>
<dbReference type="InterPro" id="IPR036291">
    <property type="entry name" value="NAD(P)-bd_dom_sf"/>
</dbReference>
<dbReference type="SUPFAM" id="SSF51735">
    <property type="entry name" value="NAD(P)-binding Rossmann-fold domains"/>
    <property type="match status" value="1"/>
</dbReference>
<dbReference type="Pfam" id="PF00106">
    <property type="entry name" value="adh_short"/>
    <property type="match status" value="1"/>
</dbReference>
<dbReference type="AlphaFoldDB" id="A0A9D3VJY4"/>
<reference evidence="3 4" key="1">
    <citation type="journal article" date="2021" name="Plant Biotechnol. J.">
        <title>Multi-omics assisted identification of the key and species-specific regulatory components of drought-tolerant mechanisms in Gossypium stocksii.</title>
        <authorList>
            <person name="Yu D."/>
            <person name="Ke L."/>
            <person name="Zhang D."/>
            <person name="Wu Y."/>
            <person name="Sun Y."/>
            <person name="Mei J."/>
            <person name="Sun J."/>
            <person name="Sun Y."/>
        </authorList>
    </citation>
    <scope>NUCLEOTIDE SEQUENCE [LARGE SCALE GENOMIC DNA]</scope>
    <source>
        <strain evidence="4">cv. E1</strain>
        <tissue evidence="3">Leaf</tissue>
    </source>
</reference>
<evidence type="ECO:0000256" key="1">
    <source>
        <dbReference type="ARBA" id="ARBA00006484"/>
    </source>
</evidence>
<gene>
    <name evidence="3" type="ORF">J1N35_023383</name>
</gene>